<evidence type="ECO:0000256" key="7">
    <source>
        <dbReference type="ARBA" id="ARBA00023180"/>
    </source>
</evidence>
<feature type="domain" description="Trypanosome variant surface glycoprotein B-type N-terminal" evidence="11">
    <location>
        <begin position="81"/>
        <end position="333"/>
    </location>
</feature>
<reference evidence="12 13" key="2">
    <citation type="journal article" date="2012" name="Proc. Natl. Acad. Sci. U.S.A.">
        <title>Antigenic diversity is generated by distinct evolutionary mechanisms in African trypanosome species.</title>
        <authorList>
            <person name="Jackson A.P."/>
            <person name="Berry A."/>
            <person name="Aslett M."/>
            <person name="Allison H.C."/>
            <person name="Burton P."/>
            <person name="Vavrova-Anderson J."/>
            <person name="Brown R."/>
            <person name="Browne H."/>
            <person name="Corton N."/>
            <person name="Hauser H."/>
            <person name="Gamble J."/>
            <person name="Gilderthorp R."/>
            <person name="Marcello L."/>
            <person name="McQuillan J."/>
            <person name="Otto T.D."/>
            <person name="Quail M.A."/>
            <person name="Sanders M.J."/>
            <person name="van Tonder A."/>
            <person name="Ginger M.L."/>
            <person name="Field M.C."/>
            <person name="Barry J.D."/>
            <person name="Hertz-Fowler C."/>
            <person name="Berriman M."/>
        </authorList>
    </citation>
    <scope>NUCLEOTIDE SEQUENCE [LARGE SCALE GENOMIC DNA]</scope>
    <source>
        <strain evidence="12 13">IL3000</strain>
    </source>
</reference>
<evidence type="ECO:0000259" key="11">
    <source>
        <dbReference type="Pfam" id="PF13206"/>
    </source>
</evidence>
<evidence type="ECO:0000256" key="6">
    <source>
        <dbReference type="ARBA" id="ARBA00023136"/>
    </source>
</evidence>
<keyword evidence="4" id="KW-0336">GPI-anchor</keyword>
<keyword evidence="5 10" id="KW-0732">Signal</keyword>
<comment type="caution">
    <text evidence="12">The sequence shown here is derived from an EMBL/GenBank/DDBJ whole genome shotgun (WGS) entry which is preliminary data.</text>
</comment>
<feature type="signal peptide" evidence="10">
    <location>
        <begin position="1"/>
        <end position="16"/>
    </location>
</feature>
<evidence type="ECO:0000313" key="12">
    <source>
        <dbReference type="EMBL" id="CCD13090.1"/>
    </source>
</evidence>
<evidence type="ECO:0000256" key="9">
    <source>
        <dbReference type="SAM" id="MobiDB-lite"/>
    </source>
</evidence>
<keyword evidence="8" id="KW-0449">Lipoprotein</keyword>
<dbReference type="GO" id="GO:0005886">
    <property type="term" value="C:plasma membrane"/>
    <property type="evidence" value="ECO:0007669"/>
    <property type="project" value="UniProtKB-SubCell"/>
</dbReference>
<reference evidence="13" key="1">
    <citation type="submission" date="2011-07" db="EMBL/GenBank/DDBJ databases">
        <title>Divergent evolution of antigenic variation in African trypanosomes.</title>
        <authorList>
            <person name="Jackson A.P."/>
            <person name="Berry A."/>
            <person name="Allison H.C."/>
            <person name="Burton P."/>
            <person name="Anderson J."/>
            <person name="Aslett M."/>
            <person name="Brown R."/>
            <person name="Corton N."/>
            <person name="Harris D."/>
            <person name="Hauser H."/>
            <person name="Gamble J."/>
            <person name="Gilderthorp R."/>
            <person name="McQuillan J."/>
            <person name="Quail M.A."/>
            <person name="Sanders M."/>
            <person name="Van Tonder A."/>
            <person name="Ginger M.L."/>
            <person name="Donelson J.E."/>
            <person name="Field M.C."/>
            <person name="Barry J.D."/>
            <person name="Berriman M."/>
            <person name="Hertz-Fowler C."/>
        </authorList>
    </citation>
    <scope>NUCLEOTIDE SEQUENCE [LARGE SCALE GENOMIC DNA]</scope>
    <source>
        <strain evidence="13">IL3000</strain>
    </source>
</reference>
<keyword evidence="6" id="KW-0472">Membrane</keyword>
<dbReference type="Pfam" id="PF13206">
    <property type="entry name" value="VSG_B"/>
    <property type="match status" value="1"/>
</dbReference>
<dbReference type="AlphaFoldDB" id="F9W7C4"/>
<evidence type="ECO:0000256" key="1">
    <source>
        <dbReference type="ARBA" id="ARBA00002523"/>
    </source>
</evidence>
<evidence type="ECO:0000256" key="4">
    <source>
        <dbReference type="ARBA" id="ARBA00022622"/>
    </source>
</evidence>
<evidence type="ECO:0000313" key="13">
    <source>
        <dbReference type="Proteomes" id="UP000000702"/>
    </source>
</evidence>
<feature type="chain" id="PRO_5003389897" evidence="10">
    <location>
        <begin position="17"/>
        <end position="397"/>
    </location>
</feature>
<dbReference type="Proteomes" id="UP000000702">
    <property type="component" value="Unassembled WGS sequence"/>
</dbReference>
<evidence type="ECO:0000256" key="10">
    <source>
        <dbReference type="SAM" id="SignalP"/>
    </source>
</evidence>
<evidence type="ECO:0000256" key="5">
    <source>
        <dbReference type="ARBA" id="ARBA00022729"/>
    </source>
</evidence>
<evidence type="ECO:0000256" key="8">
    <source>
        <dbReference type="ARBA" id="ARBA00023288"/>
    </source>
</evidence>
<dbReference type="InterPro" id="IPR025932">
    <property type="entry name" value="Trypano_VSG_B_N_dom"/>
</dbReference>
<evidence type="ECO:0000256" key="2">
    <source>
        <dbReference type="ARBA" id="ARBA00004609"/>
    </source>
</evidence>
<name>F9W7C4_TRYCI</name>
<dbReference type="GO" id="GO:0098552">
    <property type="term" value="C:side of membrane"/>
    <property type="evidence" value="ECO:0007669"/>
    <property type="project" value="UniProtKB-KW"/>
</dbReference>
<evidence type="ECO:0000256" key="3">
    <source>
        <dbReference type="ARBA" id="ARBA00022475"/>
    </source>
</evidence>
<keyword evidence="3" id="KW-1003">Cell membrane</keyword>
<organism evidence="12 13">
    <name type="scientific">Trypanosoma congolense (strain IL3000)</name>
    <dbReference type="NCBI Taxonomy" id="1068625"/>
    <lineage>
        <taxon>Eukaryota</taxon>
        <taxon>Discoba</taxon>
        <taxon>Euglenozoa</taxon>
        <taxon>Kinetoplastea</taxon>
        <taxon>Metakinetoplastina</taxon>
        <taxon>Trypanosomatida</taxon>
        <taxon>Trypanosomatidae</taxon>
        <taxon>Trypanosoma</taxon>
        <taxon>Nannomonas</taxon>
    </lineage>
</organism>
<sequence>MMKLFMVVMMVMGGWVREWGVMANGEVSVKEGDNREPFKLLCRIYNVAHHPPIKPVDTKEYQKMVDDINALSAAANGKERVNTQTEAVTSAQTQLFGITRDAKKILEEIKRENPEGEAEKAKNTFNQVIFGKNGKEDLSQGGLEVVQNRITACGGKEKKGTSAGKNLIVDFFCLCAKHDEDNEWVDKVCGVSVGSGKDSGWGRNFHPIATMWDEVKKGCGTFAKHGVTSTQDGYSLYHMFLAKVKAWGVVKLKDSATVPKHGMLGTAVSTNRDTNFHCNGKKAASTASRVDVGSGSCLFYGNHHREKNIKWLSQFKAGLQLIDQLNTETAAWQHQLTTLLNRARELYEKVKANTQLEEENTDDSPLAQHPNPDENENADSTTRSMRHSLLAWALLLQ</sequence>
<comment type="function">
    <text evidence="1">VSG forms a coat on the surface of the parasite. The trypanosome evades the immune response of the host by expressing a series of antigenically distinct VSGs from an estimated 1000 VSG genes.</text>
</comment>
<comment type="subcellular location">
    <subcellularLocation>
        <location evidence="2">Cell membrane</location>
        <topology evidence="2">Lipid-anchor</topology>
        <topology evidence="2">GPI-anchor</topology>
    </subcellularLocation>
</comment>
<keyword evidence="13" id="KW-1185">Reference proteome</keyword>
<accession>F9W7C4</accession>
<dbReference type="VEuPathDB" id="TriTrypDB:TcIL3000_0_04160"/>
<proteinExistence type="predicted"/>
<gene>
    <name evidence="12" type="ORF">TCIL3000_0_04160</name>
</gene>
<dbReference type="EMBL" id="CAEQ01001008">
    <property type="protein sequence ID" value="CCD13090.1"/>
    <property type="molecule type" value="Genomic_DNA"/>
</dbReference>
<keyword evidence="7" id="KW-0325">Glycoprotein</keyword>
<protein>
    <submittedName>
        <fullName evidence="12">Variant surface glycoprotein</fullName>
    </submittedName>
</protein>
<feature type="region of interest" description="Disordered" evidence="9">
    <location>
        <begin position="355"/>
        <end position="382"/>
    </location>
</feature>